<keyword evidence="3" id="KW-1185">Reference proteome</keyword>
<feature type="transmembrane region" description="Helical" evidence="1">
    <location>
        <begin position="16"/>
        <end position="37"/>
    </location>
</feature>
<comment type="caution">
    <text evidence="2">The sequence shown here is derived from an EMBL/GenBank/DDBJ whole genome shotgun (WGS) entry which is preliminary data.</text>
</comment>
<dbReference type="AlphaFoldDB" id="A0A934K159"/>
<protein>
    <recommendedName>
        <fullName evidence="4">DUF4395 domain-containing protein</fullName>
    </recommendedName>
</protein>
<sequence length="164" mass="17587">MPATDVSESLPGRRRWIGILGTGARVVVGVVLLGSVLGGELRAGGLVIASLLLGLVGFPSVVLASQWLRARRDPSRFDATGPLGTALNMGIVAVLFFGPWYVRPVWFVSDAVLIFYAASMLIAALRGYGGCEVLAVSNWLLRRDDQVGCLVFAPVDLLERRLVH</sequence>
<feature type="transmembrane region" description="Helical" evidence="1">
    <location>
        <begin position="106"/>
        <end position="125"/>
    </location>
</feature>
<dbReference type="EMBL" id="JAEKNR010000087">
    <property type="protein sequence ID" value="MBJ7597969.1"/>
    <property type="molecule type" value="Genomic_DNA"/>
</dbReference>
<keyword evidence="1" id="KW-1133">Transmembrane helix</keyword>
<reference evidence="2" key="1">
    <citation type="submission" date="2020-10" db="EMBL/GenBank/DDBJ databases">
        <title>Ca. Dormibacterota MAGs.</title>
        <authorList>
            <person name="Montgomery K."/>
        </authorList>
    </citation>
    <scope>NUCLEOTIDE SEQUENCE [LARGE SCALE GENOMIC DNA]</scope>
    <source>
        <strain evidence="2">SC8812_S17_10</strain>
    </source>
</reference>
<keyword evidence="1" id="KW-0812">Transmembrane</keyword>
<evidence type="ECO:0008006" key="4">
    <source>
        <dbReference type="Google" id="ProtNLM"/>
    </source>
</evidence>
<organism evidence="2 3">
    <name type="scientific">Candidatus Nephthysia bennettiae</name>
    <dbReference type="NCBI Taxonomy" id="3127016"/>
    <lineage>
        <taxon>Bacteria</taxon>
        <taxon>Bacillati</taxon>
        <taxon>Candidatus Dormiibacterota</taxon>
        <taxon>Candidatus Dormibacteria</taxon>
        <taxon>Candidatus Dormibacterales</taxon>
        <taxon>Candidatus Dormibacteraceae</taxon>
        <taxon>Candidatus Nephthysia</taxon>
    </lineage>
</organism>
<evidence type="ECO:0000256" key="1">
    <source>
        <dbReference type="SAM" id="Phobius"/>
    </source>
</evidence>
<dbReference type="Proteomes" id="UP000612893">
    <property type="component" value="Unassembled WGS sequence"/>
</dbReference>
<keyword evidence="1" id="KW-0472">Membrane</keyword>
<proteinExistence type="predicted"/>
<accession>A0A934K159</accession>
<feature type="transmembrane region" description="Helical" evidence="1">
    <location>
        <begin position="43"/>
        <end position="68"/>
    </location>
</feature>
<evidence type="ECO:0000313" key="3">
    <source>
        <dbReference type="Proteomes" id="UP000612893"/>
    </source>
</evidence>
<name>A0A934K159_9BACT</name>
<feature type="transmembrane region" description="Helical" evidence="1">
    <location>
        <begin position="80"/>
        <end position="100"/>
    </location>
</feature>
<dbReference type="RefSeq" id="WP_338200633.1">
    <property type="nucleotide sequence ID" value="NZ_JAEKNR010000087.1"/>
</dbReference>
<gene>
    <name evidence="2" type="ORF">JF922_07765</name>
</gene>
<evidence type="ECO:0000313" key="2">
    <source>
        <dbReference type="EMBL" id="MBJ7597969.1"/>
    </source>
</evidence>